<evidence type="ECO:0000313" key="1">
    <source>
        <dbReference type="EMBL" id="ETN78115.1"/>
    </source>
</evidence>
<dbReference type="Proteomes" id="UP000053676">
    <property type="component" value="Unassembled WGS sequence"/>
</dbReference>
<evidence type="ECO:0000313" key="2">
    <source>
        <dbReference type="Proteomes" id="UP000053676"/>
    </source>
</evidence>
<organism evidence="1 2">
    <name type="scientific">Necator americanus</name>
    <name type="common">Human hookworm</name>
    <dbReference type="NCBI Taxonomy" id="51031"/>
    <lineage>
        <taxon>Eukaryota</taxon>
        <taxon>Metazoa</taxon>
        <taxon>Ecdysozoa</taxon>
        <taxon>Nematoda</taxon>
        <taxon>Chromadorea</taxon>
        <taxon>Rhabditida</taxon>
        <taxon>Rhabditina</taxon>
        <taxon>Rhabditomorpha</taxon>
        <taxon>Strongyloidea</taxon>
        <taxon>Ancylostomatidae</taxon>
        <taxon>Bunostominae</taxon>
        <taxon>Necator</taxon>
    </lineage>
</organism>
<protein>
    <submittedName>
        <fullName evidence="1">Uncharacterized protein</fullName>
    </submittedName>
</protein>
<dbReference type="EMBL" id="KI660073">
    <property type="protein sequence ID" value="ETN78115.1"/>
    <property type="molecule type" value="Genomic_DNA"/>
</dbReference>
<dbReference type="KEGG" id="nai:NECAME_10564"/>
<keyword evidence="2" id="KW-1185">Reference proteome</keyword>
<gene>
    <name evidence="1" type="ORF">NECAME_10564</name>
</gene>
<accession>W2T7W8</accession>
<reference evidence="2" key="1">
    <citation type="journal article" date="2014" name="Nat. Genet.">
        <title>Genome of the human hookworm Necator americanus.</title>
        <authorList>
            <person name="Tang Y.T."/>
            <person name="Gao X."/>
            <person name="Rosa B.A."/>
            <person name="Abubucker S."/>
            <person name="Hallsworth-Pepin K."/>
            <person name="Martin J."/>
            <person name="Tyagi R."/>
            <person name="Heizer E."/>
            <person name="Zhang X."/>
            <person name="Bhonagiri-Palsikar V."/>
            <person name="Minx P."/>
            <person name="Warren W.C."/>
            <person name="Wang Q."/>
            <person name="Zhan B."/>
            <person name="Hotez P.J."/>
            <person name="Sternberg P.W."/>
            <person name="Dougall A."/>
            <person name="Gaze S.T."/>
            <person name="Mulvenna J."/>
            <person name="Sotillo J."/>
            <person name="Ranganathan S."/>
            <person name="Rabelo E.M."/>
            <person name="Wilson R.K."/>
            <person name="Felgner P.L."/>
            <person name="Bethony J."/>
            <person name="Hawdon J.M."/>
            <person name="Gasser R.B."/>
            <person name="Loukas A."/>
            <person name="Mitreva M."/>
        </authorList>
    </citation>
    <scope>NUCLEOTIDE SEQUENCE [LARGE SCALE GENOMIC DNA]</scope>
</reference>
<name>W2T7W8_NECAM</name>
<dbReference type="AlphaFoldDB" id="W2T7W8"/>
<sequence>MHVYLIARIAYGMELRGDARCVGADTIKRMTRTSCIRNHLQRVLFSLYEFYTPEQHNFYQFSDHLPLFKGEIIRANDTGVYKWKET</sequence>
<proteinExistence type="predicted"/>